<keyword evidence="3" id="KW-1185">Reference proteome</keyword>
<proteinExistence type="predicted"/>
<dbReference type="EMBL" id="JBAHYK010000306">
    <property type="protein sequence ID" value="KAL0575417.1"/>
    <property type="molecule type" value="Genomic_DNA"/>
</dbReference>
<dbReference type="Proteomes" id="UP001465976">
    <property type="component" value="Unassembled WGS sequence"/>
</dbReference>
<dbReference type="InterPro" id="IPR018306">
    <property type="entry name" value="Phage_T5_Orf172_DNA-bd"/>
</dbReference>
<evidence type="ECO:0000313" key="2">
    <source>
        <dbReference type="EMBL" id="KAL0575417.1"/>
    </source>
</evidence>
<gene>
    <name evidence="2" type="ORF">V5O48_006557</name>
</gene>
<feature type="domain" description="Bacteriophage T5 Orf172 DNA-binding" evidence="1">
    <location>
        <begin position="47"/>
        <end position="124"/>
    </location>
</feature>
<organism evidence="2 3">
    <name type="scientific">Marasmius crinis-equi</name>
    <dbReference type="NCBI Taxonomy" id="585013"/>
    <lineage>
        <taxon>Eukaryota</taxon>
        <taxon>Fungi</taxon>
        <taxon>Dikarya</taxon>
        <taxon>Basidiomycota</taxon>
        <taxon>Agaricomycotina</taxon>
        <taxon>Agaricomycetes</taxon>
        <taxon>Agaricomycetidae</taxon>
        <taxon>Agaricales</taxon>
        <taxon>Marasmiineae</taxon>
        <taxon>Marasmiaceae</taxon>
        <taxon>Marasmius</taxon>
    </lineage>
</organism>
<evidence type="ECO:0000259" key="1">
    <source>
        <dbReference type="Pfam" id="PF10544"/>
    </source>
</evidence>
<reference evidence="2 3" key="1">
    <citation type="submission" date="2024-02" db="EMBL/GenBank/DDBJ databases">
        <title>A draft genome for the cacao thread blight pathogen Marasmius crinis-equi.</title>
        <authorList>
            <person name="Cohen S.P."/>
            <person name="Baruah I.K."/>
            <person name="Amoako-Attah I."/>
            <person name="Bukari Y."/>
            <person name="Meinhardt L.W."/>
            <person name="Bailey B.A."/>
        </authorList>
    </citation>
    <scope>NUCLEOTIDE SEQUENCE [LARGE SCALE GENOMIC DNA]</scope>
    <source>
        <strain evidence="2 3">GH-76</strain>
    </source>
</reference>
<accession>A0ABR3FJ55</accession>
<dbReference type="Pfam" id="PF10544">
    <property type="entry name" value="T5orf172"/>
    <property type="match status" value="1"/>
</dbReference>
<name>A0ABR3FJ55_9AGAR</name>
<comment type="caution">
    <text evidence="2">The sequence shown here is derived from an EMBL/GenBank/DDBJ whole genome shotgun (WGS) entry which is preliminary data.</text>
</comment>
<sequence>MNLRTRKALKAYSPALKAAVRRRKRLPKKKLGPRGDLYLIQGIFKGKTFWKVGRSLNAIQRFRQHKRDCKGVSWEYFQFWKAEYQVSAERAAHKMMRKLGFVQFNKVCSCKRLHTERFTLPGSEQDEAWLLAEYAVTRCLNV</sequence>
<protein>
    <recommendedName>
        <fullName evidence="1">Bacteriophage T5 Orf172 DNA-binding domain-containing protein</fullName>
    </recommendedName>
</protein>
<evidence type="ECO:0000313" key="3">
    <source>
        <dbReference type="Proteomes" id="UP001465976"/>
    </source>
</evidence>